<proteinExistence type="predicted"/>
<sequence>MEQNTKEFSLALKIKYFLKLQRVEPQLEKQHHEVAKSESDVVAEEDAIKAIPEEFLSLKLYTNSEKESGTQWGKKS</sequence>
<organism evidence="1 2">
    <name type="scientific">Caerostris extrusa</name>
    <name type="common">Bark spider</name>
    <name type="synonym">Caerostris bankana</name>
    <dbReference type="NCBI Taxonomy" id="172846"/>
    <lineage>
        <taxon>Eukaryota</taxon>
        <taxon>Metazoa</taxon>
        <taxon>Ecdysozoa</taxon>
        <taxon>Arthropoda</taxon>
        <taxon>Chelicerata</taxon>
        <taxon>Arachnida</taxon>
        <taxon>Araneae</taxon>
        <taxon>Araneomorphae</taxon>
        <taxon>Entelegynae</taxon>
        <taxon>Araneoidea</taxon>
        <taxon>Araneidae</taxon>
        <taxon>Caerostris</taxon>
    </lineage>
</organism>
<dbReference type="EMBL" id="BPLR01019194">
    <property type="protein sequence ID" value="GIZ05026.1"/>
    <property type="molecule type" value="Genomic_DNA"/>
</dbReference>
<accession>A0AAV4YC19</accession>
<name>A0AAV4YC19_CAEEX</name>
<comment type="caution">
    <text evidence="1">The sequence shown here is derived from an EMBL/GenBank/DDBJ whole genome shotgun (WGS) entry which is preliminary data.</text>
</comment>
<protein>
    <submittedName>
        <fullName evidence="1">Uncharacterized protein</fullName>
    </submittedName>
</protein>
<gene>
    <name evidence="1" type="ORF">CEXT_789701</name>
</gene>
<keyword evidence="2" id="KW-1185">Reference proteome</keyword>
<evidence type="ECO:0000313" key="2">
    <source>
        <dbReference type="Proteomes" id="UP001054945"/>
    </source>
</evidence>
<dbReference type="AlphaFoldDB" id="A0AAV4YC19"/>
<dbReference type="Proteomes" id="UP001054945">
    <property type="component" value="Unassembled WGS sequence"/>
</dbReference>
<evidence type="ECO:0000313" key="1">
    <source>
        <dbReference type="EMBL" id="GIZ05026.1"/>
    </source>
</evidence>
<reference evidence="1 2" key="1">
    <citation type="submission" date="2021-06" db="EMBL/GenBank/DDBJ databases">
        <title>Caerostris extrusa draft genome.</title>
        <authorList>
            <person name="Kono N."/>
            <person name="Arakawa K."/>
        </authorList>
    </citation>
    <scope>NUCLEOTIDE SEQUENCE [LARGE SCALE GENOMIC DNA]</scope>
</reference>